<dbReference type="PANTHER" id="PTHR21456:SF1">
    <property type="entry name" value="C2 NT-TYPE DOMAIN-CONTAINING PROTEIN"/>
    <property type="match status" value="1"/>
</dbReference>
<dbReference type="VEuPathDB" id="FungiDB:CJJ09_002992"/>
<dbReference type="VEuPathDB" id="FungiDB:CJJ07_001495"/>
<dbReference type="VEuPathDB" id="FungiDB:CJI96_0001413"/>
<sequence length="368" mass="41334">MFSSKKPKFKLDFAIKDLSNVPHTTGYCYVEIFIQDSHSGLRAAISLLKPVLKNDDLGDGNSLNSASSLGHLHVRTSKRKIHNFKCLFNYNMSCNLRFPYKKKENMIGDKYLMLRVYYMGEKSSKFEGGTELGRVEVNLAEYLNFSEPASAKYLLQNSKVNSILSFSIGLKELPSDFEFRTQLQIDDSTHNTSTAMGTSLLLQKSTDSKFNVPQFSRKAILGGIDSVINSESSQGSRQASGDESPSQASRNEAKENLAKEQKSNTHQSAPRQTYDNIIMDPIVSGLYKNVLESAWDPEMRALLQYPPEKVVDHIFSCGDSEDWRDGLPVYKDLPRLLANGPAKERDASGLVGEEYHRDDLKSWSISWA</sequence>
<evidence type="ECO:0000313" key="4">
    <source>
        <dbReference type="Proteomes" id="UP000037122"/>
    </source>
</evidence>
<dbReference type="InterPro" id="IPR039931">
    <property type="entry name" value="EEIG1/2-like"/>
</dbReference>
<evidence type="ECO:0000313" key="3">
    <source>
        <dbReference type="EMBL" id="KNE00117.1"/>
    </source>
</evidence>
<feature type="domain" description="C2 NT-type" evidence="2">
    <location>
        <begin position="1"/>
        <end position="172"/>
    </location>
</feature>
<evidence type="ECO:0000259" key="2">
    <source>
        <dbReference type="PROSITE" id="PS51840"/>
    </source>
</evidence>
<dbReference type="Proteomes" id="UP000037122">
    <property type="component" value="Unassembled WGS sequence"/>
</dbReference>
<dbReference type="PANTHER" id="PTHR21456">
    <property type="entry name" value="FAMILY WITH SEQUENCE SIMILARITY 102"/>
    <property type="match status" value="1"/>
</dbReference>
<dbReference type="VEuPathDB" id="FungiDB:CJI97_001047"/>
<dbReference type="VEuPathDB" id="FungiDB:QG37_03066"/>
<feature type="region of interest" description="Disordered" evidence="1">
    <location>
        <begin position="230"/>
        <end position="273"/>
    </location>
</feature>
<feature type="compositionally biased region" description="Polar residues" evidence="1">
    <location>
        <begin position="230"/>
        <end position="250"/>
    </location>
</feature>
<name>A0A0L0P186_CANAR</name>
<dbReference type="AlphaFoldDB" id="A0A0L0P186"/>
<dbReference type="InterPro" id="IPR019448">
    <property type="entry name" value="NT-C2"/>
</dbReference>
<reference evidence="4" key="1">
    <citation type="journal article" date="2015" name="BMC Genomics">
        <title>Draft genome of a commonly misdiagnosed multidrug resistant pathogen Candida auris.</title>
        <authorList>
            <person name="Chatterjee S."/>
            <person name="Alampalli S.V."/>
            <person name="Nageshan R.K."/>
            <person name="Chettiar S.T."/>
            <person name="Joshi S."/>
            <person name="Tatu U.S."/>
        </authorList>
    </citation>
    <scope>NUCLEOTIDE SEQUENCE [LARGE SCALE GENOMIC DNA]</scope>
    <source>
        <strain evidence="4">6684</strain>
    </source>
</reference>
<protein>
    <recommendedName>
        <fullName evidence="2">C2 NT-type domain-containing protein</fullName>
    </recommendedName>
</protein>
<feature type="compositionally biased region" description="Polar residues" evidence="1">
    <location>
        <begin position="264"/>
        <end position="273"/>
    </location>
</feature>
<dbReference type="VEuPathDB" id="FungiDB:B9J08_001027"/>
<gene>
    <name evidence="3" type="ORF">QG37_03066</name>
</gene>
<dbReference type="PROSITE" id="PS51840">
    <property type="entry name" value="C2_NT"/>
    <property type="match status" value="1"/>
</dbReference>
<organism evidence="3 4">
    <name type="scientific">Candidozyma auris</name>
    <name type="common">Yeast</name>
    <name type="synonym">Candida auris</name>
    <dbReference type="NCBI Taxonomy" id="498019"/>
    <lineage>
        <taxon>Eukaryota</taxon>
        <taxon>Fungi</taxon>
        <taxon>Dikarya</taxon>
        <taxon>Ascomycota</taxon>
        <taxon>Saccharomycotina</taxon>
        <taxon>Pichiomycetes</taxon>
        <taxon>Metschnikowiaceae</taxon>
        <taxon>Candidozyma</taxon>
    </lineage>
</organism>
<comment type="caution">
    <text evidence="3">The sequence shown here is derived from an EMBL/GenBank/DDBJ whole genome shotgun (WGS) entry which is preliminary data.</text>
</comment>
<dbReference type="Pfam" id="PF10358">
    <property type="entry name" value="NT-C2"/>
    <property type="match status" value="1"/>
</dbReference>
<evidence type="ECO:0000256" key="1">
    <source>
        <dbReference type="SAM" id="MobiDB-lite"/>
    </source>
</evidence>
<feature type="compositionally biased region" description="Basic and acidic residues" evidence="1">
    <location>
        <begin position="251"/>
        <end position="263"/>
    </location>
</feature>
<proteinExistence type="predicted"/>
<dbReference type="EMBL" id="LGST01000020">
    <property type="protein sequence ID" value="KNE00117.1"/>
    <property type="molecule type" value="Genomic_DNA"/>
</dbReference>
<accession>A0A0L0P186</accession>